<dbReference type="InterPro" id="IPR001604">
    <property type="entry name" value="Endo_G_ENPP1-like_dom"/>
</dbReference>
<dbReference type="SMART" id="SM00477">
    <property type="entry name" value="NUC"/>
    <property type="match status" value="1"/>
</dbReference>
<evidence type="ECO:0000256" key="3">
    <source>
        <dbReference type="SAM" id="Phobius"/>
    </source>
</evidence>
<dbReference type="InterPro" id="IPR020821">
    <property type="entry name" value="ENPP1-3/EXOG-like_nuc-like"/>
</dbReference>
<dbReference type="Gene3D" id="3.30.1360.180">
    <property type="match status" value="2"/>
</dbReference>
<dbReference type="SUPFAM" id="SSF54060">
    <property type="entry name" value="His-Me finger endonucleases"/>
    <property type="match status" value="2"/>
</dbReference>
<protein>
    <submittedName>
        <fullName evidence="5">DgyrCDS1695</fullName>
    </submittedName>
</protein>
<comment type="caution">
    <text evidence="5">The sequence shown here is derived from an EMBL/GenBank/DDBJ whole genome shotgun (WGS) entry which is preliminary data.</text>
</comment>
<dbReference type="SUPFAM" id="SSF53649">
    <property type="entry name" value="Alkaline phosphatase-like"/>
    <property type="match status" value="2"/>
</dbReference>
<evidence type="ECO:0000313" key="6">
    <source>
        <dbReference type="Proteomes" id="UP000549394"/>
    </source>
</evidence>
<dbReference type="OrthoDB" id="415411at2759"/>
<keyword evidence="6" id="KW-1185">Reference proteome</keyword>
<dbReference type="EMBL" id="CAJFCJ010000002">
    <property type="protein sequence ID" value="CAD5112474.1"/>
    <property type="molecule type" value="Genomic_DNA"/>
</dbReference>
<dbReference type="Pfam" id="PF01663">
    <property type="entry name" value="Phosphodiest"/>
    <property type="match status" value="2"/>
</dbReference>
<dbReference type="InterPro" id="IPR002591">
    <property type="entry name" value="Phosphodiest/P_Trfase"/>
</dbReference>
<dbReference type="GO" id="GO:0016787">
    <property type="term" value="F:hydrolase activity"/>
    <property type="evidence" value="ECO:0007669"/>
    <property type="project" value="UniProtKB-KW"/>
</dbReference>
<dbReference type="PANTHER" id="PTHR10151:SF114">
    <property type="entry name" value="ECTONUCLEOTIDE PYROPHOSPHATASE_PHOSPHODIESTERASE C27A7.3"/>
    <property type="match status" value="1"/>
</dbReference>
<sequence>MADFELDKERIKGYEDEEDGGREKQSGTRKMKLFYIILLITVVVGLSLSLGLGLGLPKRGSNTNNEKKCKAWNGKRVFSHSRTNINWLNGECPNRMGRKNCPSHMKSSPTILISLDGFRTEYLSRNVTPAIQKLADCGVRAESLRSIYPTKTFPNHYSMVTGLYPESHGVIDNRMWDPKTKDFFALNLPTKNDPKWYQGRPIWLNAQDNGKRVKTFFWPGTDVVHEGKLPDDCYQYDSSVPYTARIDQILEWFKDKNSPPDLVIAYFEQPDSAGHEYGPFSENVVSNLTRVDNLINRLISGLIQENLEECVNIVLVSDHGMAETKCSKTVNLNEYLDTSNVYVHQGSFTRISGKYRREGGKVVEHNGLSDEEIMNKMSCNYYNNTKDWYLNAMLKQDLPVRMHYVQHPRIDNVVVDVENGWYTLSSSQCNIAKGGHGYDYLDENMKSIFLGYGPGFKQGYVGEEFSNIEIYNLICNLLDIKPNNNNGTEHALDHFLSSPKNVSDMIEPDFPIHTNLPSENEMKKRRMSSNCRCYDNDTVDQFDKELNLTESQAKEVINRVLPLGEPFSKSPYKRLIQRNYAIGYKESLETPLFVAFQVLKPINSILDNGSKVNDLKNCTRPDVRIRTSRCNVDNSMLLTKLFPPELSPNSNDNNTDIRTNAVKMNKQFADTVWIHLIRLIEEYGEKFNLINVILGPVFDSNRDGIVDESPADVPTHFYAVLYGNLTDKIVSIVIPHKEISDCVKKYPLIDYFKKHIVSLKDLELITGLIFFTKLRNVPERHKRFVQLHSLWDELEWKDSNYNCELCKNNDKSTKPLLLISIDGLRSDKYESLDSLAKFSQCGVRAKKMRSVFPSITFPNHYSQVTGLYPQHHGIIDNAMYDKDIGKFFYISSPIAKISDWWKGDPIWNTIRRDNKTAFTYFWPGSDVRIKGSYPNVYKMFNSDVPNKERVRNVIEWLERGEGKYERADLITLYFENVDKAGHDGGPHSIQVKEESKSLDKELKKIFNYIYRKRKCVNVVIISDHGMADITCDNQVVLKDYLSDYALSKMNAFYGTGSRISNTYTRGQNGSYYNIPENERIPLSKIKANLSTCLIKNLQNYNKELAPIRFHYSQSKRIEELLVFININWLIGVVKKELCHLKGNHGWDPTEDDMKAFFAGVGPDFRLNFTFDYEFENIELYNLISGLLNVTPSPNNGTENSLSFLLKNPPKLDIKNETESNYNPTEFPDLATYTLRINRTNCSICQNFTHDSSMLDILNDEKPQLIEKHIKHGLPEITAFQEKPELLFQQSFVTSYWKLISYPAMVAAHLNVSQISYKENSDRKDTDFCPYKIDFRLENEKTCSSFKDQQFLFPLKWTSEPDEAKYHTNVVEMNEDFKSNTWSVLLKQEVEDKLINSKEDLYVILGTAFDYNYDGLADNLTEINSTTPSHYFLITLKEDVNSRWHGKSWVLPHLKSFPECINTSHYISDHRTRIRDVELITGMRFLTNIDYQEGLLSRISLTSPS</sequence>
<accession>A0A7I8VAX7</accession>
<proteinExistence type="predicted"/>
<evidence type="ECO:0000259" key="4">
    <source>
        <dbReference type="SMART" id="SM00477"/>
    </source>
</evidence>
<dbReference type="Gene3D" id="3.40.720.10">
    <property type="entry name" value="Alkaline Phosphatase, subunit A"/>
    <property type="match status" value="2"/>
</dbReference>
<dbReference type="Gene3D" id="3.40.570.10">
    <property type="entry name" value="Extracellular Endonuclease, subunit A"/>
    <property type="match status" value="2"/>
</dbReference>
<dbReference type="Pfam" id="PF01223">
    <property type="entry name" value="Endonuclease_NS"/>
    <property type="match status" value="1"/>
</dbReference>
<dbReference type="InterPro" id="IPR044929">
    <property type="entry name" value="DNA/RNA_non-sp_Endonuclease_sf"/>
</dbReference>
<dbReference type="GO" id="GO:0046872">
    <property type="term" value="F:metal ion binding"/>
    <property type="evidence" value="ECO:0007669"/>
    <property type="project" value="InterPro"/>
</dbReference>
<feature type="transmembrane region" description="Helical" evidence="3">
    <location>
        <begin position="33"/>
        <end position="56"/>
    </location>
</feature>
<keyword evidence="3" id="KW-0812">Transmembrane</keyword>
<name>A0A7I8VAX7_9ANNE</name>
<dbReference type="InterPro" id="IPR017850">
    <property type="entry name" value="Alkaline_phosphatase_core_sf"/>
</dbReference>
<dbReference type="PANTHER" id="PTHR10151">
    <property type="entry name" value="ECTONUCLEOTIDE PYROPHOSPHATASE/PHOSPHODIESTERASE"/>
    <property type="match status" value="1"/>
</dbReference>
<reference evidence="5 6" key="1">
    <citation type="submission" date="2020-08" db="EMBL/GenBank/DDBJ databases">
        <authorList>
            <person name="Hejnol A."/>
        </authorList>
    </citation>
    <scope>NUCLEOTIDE SEQUENCE [LARGE SCALE GENOMIC DNA]</scope>
</reference>
<evidence type="ECO:0000256" key="1">
    <source>
        <dbReference type="ARBA" id="ARBA00022801"/>
    </source>
</evidence>
<dbReference type="GO" id="GO:0003676">
    <property type="term" value="F:nucleic acid binding"/>
    <property type="evidence" value="ECO:0007669"/>
    <property type="project" value="InterPro"/>
</dbReference>
<dbReference type="CDD" id="cd16018">
    <property type="entry name" value="Enpp"/>
    <property type="match status" value="2"/>
</dbReference>
<organism evidence="5 6">
    <name type="scientific">Dimorphilus gyrociliatus</name>
    <dbReference type="NCBI Taxonomy" id="2664684"/>
    <lineage>
        <taxon>Eukaryota</taxon>
        <taxon>Metazoa</taxon>
        <taxon>Spiralia</taxon>
        <taxon>Lophotrochozoa</taxon>
        <taxon>Annelida</taxon>
        <taxon>Polychaeta</taxon>
        <taxon>Polychaeta incertae sedis</taxon>
        <taxon>Dinophilidae</taxon>
        <taxon>Dimorphilus</taxon>
    </lineage>
</organism>
<evidence type="ECO:0000256" key="2">
    <source>
        <dbReference type="ARBA" id="ARBA00023180"/>
    </source>
</evidence>
<dbReference type="InterPro" id="IPR044925">
    <property type="entry name" value="His-Me_finger_sf"/>
</dbReference>
<keyword evidence="2" id="KW-0325">Glycoprotein</keyword>
<keyword evidence="3" id="KW-1133">Transmembrane helix</keyword>
<gene>
    <name evidence="5" type="ORF">DGYR_LOCUS1605</name>
</gene>
<feature type="domain" description="ENPP1-3/EXOG-like endonuclease/phosphodiesterase" evidence="4">
    <location>
        <begin position="577"/>
        <end position="777"/>
    </location>
</feature>
<keyword evidence="1" id="KW-0378">Hydrolase</keyword>
<keyword evidence="3" id="KW-0472">Membrane</keyword>
<evidence type="ECO:0000313" key="5">
    <source>
        <dbReference type="EMBL" id="CAD5112474.1"/>
    </source>
</evidence>
<dbReference type="Proteomes" id="UP000549394">
    <property type="component" value="Unassembled WGS sequence"/>
</dbReference>